<evidence type="ECO:0008006" key="4">
    <source>
        <dbReference type="Google" id="ProtNLM"/>
    </source>
</evidence>
<organism evidence="2 3">
    <name type="scientific">Oculimacula yallundae</name>
    <dbReference type="NCBI Taxonomy" id="86028"/>
    <lineage>
        <taxon>Eukaryota</taxon>
        <taxon>Fungi</taxon>
        <taxon>Dikarya</taxon>
        <taxon>Ascomycota</taxon>
        <taxon>Pezizomycotina</taxon>
        <taxon>Leotiomycetes</taxon>
        <taxon>Helotiales</taxon>
        <taxon>Ploettnerulaceae</taxon>
        <taxon>Oculimacula</taxon>
    </lineage>
</organism>
<dbReference type="EMBL" id="JAZHXI010000020">
    <property type="protein sequence ID" value="KAL2060938.1"/>
    <property type="molecule type" value="Genomic_DNA"/>
</dbReference>
<name>A0ABR4BW38_9HELO</name>
<protein>
    <recommendedName>
        <fullName evidence="4">Cut9 interacting protein Scn1</fullName>
    </recommendedName>
</protein>
<keyword evidence="3" id="KW-1185">Reference proteome</keyword>
<feature type="region of interest" description="Disordered" evidence="1">
    <location>
        <begin position="168"/>
        <end position="195"/>
    </location>
</feature>
<dbReference type="Pfam" id="PF01026">
    <property type="entry name" value="TatD_DNase"/>
    <property type="match status" value="1"/>
</dbReference>
<dbReference type="Gene3D" id="3.20.20.140">
    <property type="entry name" value="Metal-dependent hydrolases"/>
    <property type="match status" value="1"/>
</dbReference>
<evidence type="ECO:0000256" key="1">
    <source>
        <dbReference type="SAM" id="MobiDB-lite"/>
    </source>
</evidence>
<gene>
    <name evidence="2" type="ORF">VTL71DRAFT_8990</name>
</gene>
<dbReference type="PANTHER" id="PTHR47345">
    <property type="entry name" value="CUT9-INTERACTING PROTEIN SCN1"/>
    <property type="match status" value="1"/>
</dbReference>
<dbReference type="Proteomes" id="UP001595075">
    <property type="component" value="Unassembled WGS sequence"/>
</dbReference>
<accession>A0ABR4BW38</accession>
<dbReference type="PANTHER" id="PTHR47345:SF1">
    <property type="entry name" value="CUT9-INTERACTING PROTEIN SCN1"/>
    <property type="match status" value="1"/>
</dbReference>
<evidence type="ECO:0000313" key="2">
    <source>
        <dbReference type="EMBL" id="KAL2060938.1"/>
    </source>
</evidence>
<dbReference type="InterPro" id="IPR001130">
    <property type="entry name" value="TatD-like"/>
</dbReference>
<evidence type="ECO:0000313" key="3">
    <source>
        <dbReference type="Proteomes" id="UP001595075"/>
    </source>
</evidence>
<proteinExistence type="predicted"/>
<reference evidence="2 3" key="1">
    <citation type="journal article" date="2024" name="Commun. Biol.">
        <title>Comparative genomic analysis of thermophilic fungi reveals convergent evolutionary adaptations and gene losses.</title>
        <authorList>
            <person name="Steindorff A.S."/>
            <person name="Aguilar-Pontes M.V."/>
            <person name="Robinson A.J."/>
            <person name="Andreopoulos B."/>
            <person name="LaButti K."/>
            <person name="Kuo A."/>
            <person name="Mondo S."/>
            <person name="Riley R."/>
            <person name="Otillar R."/>
            <person name="Haridas S."/>
            <person name="Lipzen A."/>
            <person name="Grimwood J."/>
            <person name="Schmutz J."/>
            <person name="Clum A."/>
            <person name="Reid I.D."/>
            <person name="Moisan M.C."/>
            <person name="Butler G."/>
            <person name="Nguyen T.T.M."/>
            <person name="Dewar K."/>
            <person name="Conant G."/>
            <person name="Drula E."/>
            <person name="Henrissat B."/>
            <person name="Hansel C."/>
            <person name="Singer S."/>
            <person name="Hutchinson M.I."/>
            <person name="de Vries R.P."/>
            <person name="Natvig D.O."/>
            <person name="Powell A.J."/>
            <person name="Tsang A."/>
            <person name="Grigoriev I.V."/>
        </authorList>
    </citation>
    <scope>NUCLEOTIDE SEQUENCE [LARGE SCALE GENOMIC DNA]</scope>
    <source>
        <strain evidence="2 3">CBS 494.80</strain>
    </source>
</reference>
<dbReference type="InterPro" id="IPR053044">
    <property type="entry name" value="Metallo-hydrolase/TatD-type"/>
</dbReference>
<feature type="region of interest" description="Disordered" evidence="1">
    <location>
        <begin position="248"/>
        <end position="276"/>
    </location>
</feature>
<dbReference type="SUPFAM" id="SSF51556">
    <property type="entry name" value="Metallo-dependent hydrolases"/>
    <property type="match status" value="1"/>
</dbReference>
<comment type="caution">
    <text evidence="2">The sequence shown here is derived from an EMBL/GenBank/DDBJ whole genome shotgun (WGS) entry which is preliminary data.</text>
</comment>
<sequence>MASPSTKEDFPWHLGVYDAHCHPTDIMGLVPTIPKMKARVVTVMATRGDDQELVAQIADEYGLKSRPDMSKGKGQECLVPCFGWHPWFSHQMYDDTSEDSLNTDSREFKIRHYQSVLSPKLDVEDTKLLNSLPQPRSLRQYLQQTKTYLEKHPFALIGEVGLDKAFRPPGPWTEELSKSRDETLTPGTREGRPLSPYRVNMAHQKVVLAAQLRLAYEMKRAVSVHGVQAHGVLFETLQESWKGYGKEPLSKRARRKLQSEKASLDNTNDEPTEEEPPLRICLHSYSGSPDQLKQYFQKSSPADVYVSLSSVINMSDVHSEKADEVIMAVPDDRVLVESDLDRAGEVMDDKLEEICRHVCRVKGWGLEEGVKRLGDNWLRFVFP</sequence>
<dbReference type="InterPro" id="IPR032466">
    <property type="entry name" value="Metal_Hydrolase"/>
</dbReference>